<reference evidence="1" key="1">
    <citation type="submission" date="2020-01" db="EMBL/GenBank/DDBJ databases">
        <authorList>
            <person name="Mishra B."/>
        </authorList>
    </citation>
    <scope>NUCLEOTIDE SEQUENCE [LARGE SCALE GENOMIC DNA]</scope>
</reference>
<organism evidence="1 2">
    <name type="scientific">Microthlaspi erraticum</name>
    <dbReference type="NCBI Taxonomy" id="1685480"/>
    <lineage>
        <taxon>Eukaryota</taxon>
        <taxon>Viridiplantae</taxon>
        <taxon>Streptophyta</taxon>
        <taxon>Embryophyta</taxon>
        <taxon>Tracheophyta</taxon>
        <taxon>Spermatophyta</taxon>
        <taxon>Magnoliopsida</taxon>
        <taxon>eudicotyledons</taxon>
        <taxon>Gunneridae</taxon>
        <taxon>Pentapetalae</taxon>
        <taxon>rosids</taxon>
        <taxon>malvids</taxon>
        <taxon>Brassicales</taxon>
        <taxon>Brassicaceae</taxon>
        <taxon>Coluteocarpeae</taxon>
        <taxon>Microthlaspi</taxon>
    </lineage>
</organism>
<accession>A0A6D2KPY4</accession>
<comment type="caution">
    <text evidence="1">The sequence shown here is derived from an EMBL/GenBank/DDBJ whole genome shotgun (WGS) entry which is preliminary data.</text>
</comment>
<protein>
    <submittedName>
        <fullName evidence="1">Uncharacterized protein</fullName>
    </submittedName>
</protein>
<keyword evidence="2" id="KW-1185">Reference proteome</keyword>
<sequence>MYFWELWDQLGVWGVGDVERARSQDANQDQETRFSPCVAVLRVLKESVVFKAETFWSFSLLNALKAESFLIILTQISSSLHSKSVFEC</sequence>
<evidence type="ECO:0000313" key="2">
    <source>
        <dbReference type="Proteomes" id="UP000467841"/>
    </source>
</evidence>
<dbReference type="EMBL" id="CACVBM020001465">
    <property type="protein sequence ID" value="CAA7051144.1"/>
    <property type="molecule type" value="Genomic_DNA"/>
</dbReference>
<gene>
    <name evidence="1" type="ORF">MERR_LOCUS38379</name>
</gene>
<name>A0A6D2KPY4_9BRAS</name>
<proteinExistence type="predicted"/>
<evidence type="ECO:0000313" key="1">
    <source>
        <dbReference type="EMBL" id="CAA7051144.1"/>
    </source>
</evidence>
<dbReference type="AlphaFoldDB" id="A0A6D2KPY4"/>
<dbReference type="Proteomes" id="UP000467841">
    <property type="component" value="Unassembled WGS sequence"/>
</dbReference>